<reference evidence="1 2" key="1">
    <citation type="submission" date="2022-05" db="EMBL/GenBank/DDBJ databases">
        <authorList>
            <consortium name="Genoscope - CEA"/>
            <person name="William W."/>
        </authorList>
    </citation>
    <scope>NUCLEOTIDE SEQUENCE [LARGE SCALE GENOMIC DNA]</scope>
</reference>
<organism evidence="1 2">
    <name type="scientific">Porites lobata</name>
    <dbReference type="NCBI Taxonomy" id="104759"/>
    <lineage>
        <taxon>Eukaryota</taxon>
        <taxon>Metazoa</taxon>
        <taxon>Cnidaria</taxon>
        <taxon>Anthozoa</taxon>
        <taxon>Hexacorallia</taxon>
        <taxon>Scleractinia</taxon>
        <taxon>Fungiina</taxon>
        <taxon>Poritidae</taxon>
        <taxon>Porites</taxon>
    </lineage>
</organism>
<dbReference type="EMBL" id="CALNXK010000032">
    <property type="protein sequence ID" value="CAH3118651.1"/>
    <property type="molecule type" value="Genomic_DNA"/>
</dbReference>
<accession>A0ABN8NQN8</accession>
<gene>
    <name evidence="1" type="ORF">PLOB_00026817</name>
</gene>
<dbReference type="PANTHER" id="PTHR33845:SF1">
    <property type="entry name" value="C2H2-TYPE DOMAIN-CONTAINING PROTEIN"/>
    <property type="match status" value="1"/>
</dbReference>
<dbReference type="PANTHER" id="PTHR33845">
    <property type="entry name" value="C2H2-TYPE DOMAIN-CONTAINING PROTEIN"/>
    <property type="match status" value="1"/>
</dbReference>
<evidence type="ECO:0000313" key="2">
    <source>
        <dbReference type="Proteomes" id="UP001159405"/>
    </source>
</evidence>
<evidence type="ECO:0008006" key="3">
    <source>
        <dbReference type="Google" id="ProtNLM"/>
    </source>
</evidence>
<name>A0ABN8NQN8_9CNID</name>
<protein>
    <recommendedName>
        <fullName evidence="3">C2H2-type domain-containing protein</fullName>
    </recommendedName>
</protein>
<dbReference type="Proteomes" id="UP001159405">
    <property type="component" value="Unassembled WGS sequence"/>
</dbReference>
<evidence type="ECO:0000313" key="1">
    <source>
        <dbReference type="EMBL" id="CAH3118651.1"/>
    </source>
</evidence>
<proteinExistence type="predicted"/>
<comment type="caution">
    <text evidence="1">The sequence shown here is derived from an EMBL/GenBank/DDBJ whole genome shotgun (WGS) entry which is preliminary data.</text>
</comment>
<sequence length="1052" mass="118744">MSSIRCSFWSNDDLCGARDNSKLCEPAVSLPLASLDRDVTHLLIKVGAGGTKTSASHRLQHFPEYKLILNQAGRCGVVNAQIKKMTICPRHRRKFTRLRELTGQCQHPLHKGEISKLKKPKNVTTDISERIYQQTRIVIPIAAPICKTCFDEKIPELYLTPESVTSKDLEGRQVLCSGGEDQEVKVVLKYVDQDKSLMSGTHCSPLLDFCLDSTLETSFECSLYIDEAEELKSKRCLLSDAIVQISEGRVSPIHSTSRLPWPELGERQQGYYVRKAREVIETAFNCLAPASEADLWFATVKSMPFSQSKPDDIAEKLVEAYKLADNRHTRMQILSLFVNAFSKSQLMEIIPGISKRQIDDARRHADLRGPGKPSSAPEIIRVHLDATKTDHFLDFISSSSLLQDVSYGAKSLKLDSGEKLLIPAAIRTLIPSRIIKQYQSYCESVAFEPYSERTLFRIMEACSASKQVSLQGLDYIATEGAEAFDQLKSIVNVLQDNGIDVTWENSIKQDLKAGKRYLKTDYKTHTGSKDRCKDHCTTFSLSDPNNSDYSSSCNHEHELSCHECARLTCLVEKIDEKLNDKNVSLTEEQRARSQYDHKQASNSILLWKAHLLRTTVQEKAKQDVLTNLNKESTLLIMDWAMKFLPMKFRERMDDFYAKRGRSWHVTCSIKRASEDEDRVEVDTFVHIFDSCVRGCRFAVVEIDKSTQNSLVKKIPGISFLNNFKFFDDGIRAWKAYQIGEGHFYPYSSLTTNAQGATAIKVLNPFSSPSNCSGASVVGHSSISPGLFSCEEEGCVKMFSTYKELQHHLDAEHHLFVEEQNTAYDVIKKKWASILSNVSSQKQRTFPSMQAGNEGVFDCQEAVEGWALKTVQKSSRMSEDVRNYLIQRFNDGAKTGNKADPKQVEHEMKHVRNTSGGLLFQPFFSNLSKSQRAKNIDEGNHGIETEDEEPNIQDKNLQLLQLVIESQVQADHPILFQGHTPRGLFSEFYGNLCHLATEGKIKTLRLDTLKKACLSLDVEVTGSKARKDTFALALDKYICTNRSKSCKYCLDRC</sequence>
<keyword evidence="2" id="KW-1185">Reference proteome</keyword>